<dbReference type="InterPro" id="IPR037925">
    <property type="entry name" value="FlgE/F/G-like"/>
</dbReference>
<feature type="domain" description="Flagellar basal body rod protein N-terminal" evidence="5">
    <location>
        <begin position="8"/>
        <end position="37"/>
    </location>
</feature>
<comment type="subcellular location">
    <subcellularLocation>
        <location evidence="1 4">Bacterial flagellum basal body</location>
    </subcellularLocation>
</comment>
<keyword evidence="8" id="KW-0966">Cell projection</keyword>
<feature type="domain" description="Flagellar hook protein FlgE/F/G-like D1" evidence="7">
    <location>
        <begin position="84"/>
        <end position="143"/>
    </location>
</feature>
<evidence type="ECO:0000259" key="6">
    <source>
        <dbReference type="Pfam" id="PF06429"/>
    </source>
</evidence>
<dbReference type="Proteomes" id="UP001209755">
    <property type="component" value="Unassembled WGS sequence"/>
</dbReference>
<keyword evidence="3 4" id="KW-0975">Bacterial flagellum</keyword>
<dbReference type="InterPro" id="IPR053967">
    <property type="entry name" value="LlgE_F_G-like_D1"/>
</dbReference>
<evidence type="ECO:0000259" key="5">
    <source>
        <dbReference type="Pfam" id="PF00460"/>
    </source>
</evidence>
<evidence type="ECO:0000256" key="2">
    <source>
        <dbReference type="ARBA" id="ARBA00009677"/>
    </source>
</evidence>
<dbReference type="SUPFAM" id="SSF117143">
    <property type="entry name" value="Flagellar hook protein flgE"/>
    <property type="match status" value="1"/>
</dbReference>
<keyword evidence="9" id="KW-1185">Reference proteome</keyword>
<sequence>MGIYSAIATSVSGLRAQSTALEHISGNIANSQTTGYKRTETNFADLVADGPPDTQSATGVLASSRSTNSVQGDILGSDIETYIAIDGEGFFIVSEKLGEVDNNLTFSDTDLYTRRGDFTTDKYGYLVNGAGYYLQGLAVDANTGNISGSVPEPIRISGDFLEAEATTEIVYRANLAKYPLTANADEDVPGSEFLDPADFTNDPTASGDGFVQGQDETAFINSTISGGAITAYDSSGSTVNVQIRWAMLDDDTYNMFYLEDSGATGTDPMWRNVGVDYDFNASRQLDPDFGSVTISGMTVDGVSLGDITIQHGSAGITSFSDANGTAKVTELSQNGYPAGELESVAISDSGRVTAFYTNGEQLEIAEVGIATFNAPDELRKVDGGAFLATTESGTPIIGGSGNIIGSALEASNTDIADEFSKLIITQQAYTANSRIITTSDEMLQEALNIVR</sequence>
<comment type="similarity">
    <text evidence="2 4">Belongs to the flagella basal body rod proteins family.</text>
</comment>
<evidence type="ECO:0000259" key="7">
    <source>
        <dbReference type="Pfam" id="PF22692"/>
    </source>
</evidence>
<reference evidence="9" key="1">
    <citation type="submission" date="2023-07" db="EMBL/GenBank/DDBJ databases">
        <title>Genome sequencing of Purple Non-Sulfur Bacteria from various extreme environments.</title>
        <authorList>
            <person name="Mayer M."/>
        </authorList>
    </citation>
    <scope>NUCLEOTIDE SEQUENCE [LARGE SCALE GENOMIC DNA]</scope>
    <source>
        <strain evidence="9">DSM 17935</strain>
    </source>
</reference>
<dbReference type="Pfam" id="PF00460">
    <property type="entry name" value="Flg_bb_rod"/>
    <property type="match status" value="1"/>
</dbReference>
<accession>A0ABT3HD19</accession>
<organism evidence="8 9">
    <name type="scientific">Rhodobium gokarnense</name>
    <dbReference type="NCBI Taxonomy" id="364296"/>
    <lineage>
        <taxon>Bacteria</taxon>
        <taxon>Pseudomonadati</taxon>
        <taxon>Pseudomonadota</taxon>
        <taxon>Alphaproteobacteria</taxon>
        <taxon>Hyphomicrobiales</taxon>
        <taxon>Rhodobiaceae</taxon>
        <taxon>Rhodobium</taxon>
    </lineage>
</organism>
<dbReference type="PANTHER" id="PTHR30435">
    <property type="entry name" value="FLAGELLAR PROTEIN"/>
    <property type="match status" value="1"/>
</dbReference>
<comment type="function">
    <text evidence="4">A flexible structure which links the flagellar filament to the drive apparatus in the basal body.</text>
</comment>
<dbReference type="InterPro" id="IPR010930">
    <property type="entry name" value="Flg_bb/hook_C_dom"/>
</dbReference>
<evidence type="ECO:0000313" key="8">
    <source>
        <dbReference type="EMBL" id="MCW2308307.1"/>
    </source>
</evidence>
<dbReference type="Pfam" id="PF06429">
    <property type="entry name" value="Flg_bbr_C"/>
    <property type="match status" value="1"/>
</dbReference>
<feature type="domain" description="Flagellar basal-body/hook protein C-terminal" evidence="6">
    <location>
        <begin position="406"/>
        <end position="449"/>
    </location>
</feature>
<evidence type="ECO:0000256" key="1">
    <source>
        <dbReference type="ARBA" id="ARBA00004117"/>
    </source>
</evidence>
<dbReference type="RefSeq" id="WP_264601931.1">
    <property type="nucleotide sequence ID" value="NZ_JAOQNS010000007.1"/>
</dbReference>
<dbReference type="Gene3D" id="2.60.98.20">
    <property type="entry name" value="Flagellar hook protein FlgE"/>
    <property type="match status" value="1"/>
</dbReference>
<dbReference type="NCBIfam" id="TIGR03506">
    <property type="entry name" value="FlgEFG_subfam"/>
    <property type="match status" value="1"/>
</dbReference>
<dbReference type="Pfam" id="PF22692">
    <property type="entry name" value="LlgE_F_G_D1"/>
    <property type="match status" value="1"/>
</dbReference>
<keyword evidence="8" id="KW-0969">Cilium</keyword>
<dbReference type="InterPro" id="IPR037058">
    <property type="entry name" value="Falgellar_hook_FlgE_sf"/>
</dbReference>
<dbReference type="InterPro" id="IPR001444">
    <property type="entry name" value="Flag_bb_rod_N"/>
</dbReference>
<gene>
    <name evidence="8" type="ORF">M2319_002649</name>
</gene>
<evidence type="ECO:0000256" key="4">
    <source>
        <dbReference type="RuleBase" id="RU362116"/>
    </source>
</evidence>
<evidence type="ECO:0000313" key="9">
    <source>
        <dbReference type="Proteomes" id="UP001209755"/>
    </source>
</evidence>
<dbReference type="EMBL" id="JAOQNS010000007">
    <property type="protein sequence ID" value="MCW2308307.1"/>
    <property type="molecule type" value="Genomic_DNA"/>
</dbReference>
<proteinExistence type="inferred from homology"/>
<protein>
    <recommendedName>
        <fullName evidence="4">Flagellar hook protein FlgE</fullName>
    </recommendedName>
</protein>
<name>A0ABT3HD19_9HYPH</name>
<dbReference type="InterPro" id="IPR020013">
    <property type="entry name" value="Flagellar_FlgE/F/G"/>
</dbReference>
<evidence type="ECO:0000256" key="3">
    <source>
        <dbReference type="ARBA" id="ARBA00023143"/>
    </source>
</evidence>
<dbReference type="PANTHER" id="PTHR30435:SF1">
    <property type="entry name" value="FLAGELLAR HOOK PROTEIN FLGE"/>
    <property type="match status" value="1"/>
</dbReference>
<keyword evidence="8" id="KW-0282">Flagellum</keyword>
<comment type="caution">
    <text evidence="8">The sequence shown here is derived from an EMBL/GenBank/DDBJ whole genome shotgun (WGS) entry which is preliminary data.</text>
</comment>